<evidence type="ECO:0000313" key="2">
    <source>
        <dbReference type="Proteomes" id="UP001054945"/>
    </source>
</evidence>
<name>A0AAV4SZ09_CAEEX</name>
<sequence>MFPRRKEVALMSSNDAAEKINDMFLKQQKRSFMKKDLEKDFKWETKGKDFISHFGSSFLVSLHQNGKQKALKSFTLNSSTCIYDLCVNPYY</sequence>
<dbReference type="AlphaFoldDB" id="A0AAV4SZ09"/>
<protein>
    <submittedName>
        <fullName evidence="1">Uncharacterized protein</fullName>
    </submittedName>
</protein>
<comment type="caution">
    <text evidence="1">The sequence shown here is derived from an EMBL/GenBank/DDBJ whole genome shotgun (WGS) entry which is preliminary data.</text>
</comment>
<organism evidence="1 2">
    <name type="scientific">Caerostris extrusa</name>
    <name type="common">Bark spider</name>
    <name type="synonym">Caerostris bankana</name>
    <dbReference type="NCBI Taxonomy" id="172846"/>
    <lineage>
        <taxon>Eukaryota</taxon>
        <taxon>Metazoa</taxon>
        <taxon>Ecdysozoa</taxon>
        <taxon>Arthropoda</taxon>
        <taxon>Chelicerata</taxon>
        <taxon>Arachnida</taxon>
        <taxon>Araneae</taxon>
        <taxon>Araneomorphae</taxon>
        <taxon>Entelegynae</taxon>
        <taxon>Araneoidea</taxon>
        <taxon>Araneidae</taxon>
        <taxon>Caerostris</taxon>
    </lineage>
</organism>
<dbReference type="EMBL" id="BPLR01010218">
    <property type="protein sequence ID" value="GIY37772.1"/>
    <property type="molecule type" value="Genomic_DNA"/>
</dbReference>
<evidence type="ECO:0000313" key="1">
    <source>
        <dbReference type="EMBL" id="GIY37772.1"/>
    </source>
</evidence>
<keyword evidence="2" id="KW-1185">Reference proteome</keyword>
<proteinExistence type="predicted"/>
<dbReference type="Proteomes" id="UP001054945">
    <property type="component" value="Unassembled WGS sequence"/>
</dbReference>
<accession>A0AAV4SZ09</accession>
<reference evidence="1 2" key="1">
    <citation type="submission" date="2021-06" db="EMBL/GenBank/DDBJ databases">
        <title>Caerostris extrusa draft genome.</title>
        <authorList>
            <person name="Kono N."/>
            <person name="Arakawa K."/>
        </authorList>
    </citation>
    <scope>NUCLEOTIDE SEQUENCE [LARGE SCALE GENOMIC DNA]</scope>
</reference>
<gene>
    <name evidence="1" type="ORF">CEXT_603921</name>
</gene>